<dbReference type="GO" id="GO:0005886">
    <property type="term" value="C:plasma membrane"/>
    <property type="evidence" value="ECO:0007669"/>
    <property type="project" value="TreeGrafter"/>
</dbReference>
<evidence type="ECO:0000313" key="7">
    <source>
        <dbReference type="Proteomes" id="UP000274822"/>
    </source>
</evidence>
<feature type="non-terminal residue" evidence="6">
    <location>
        <position position="1"/>
    </location>
</feature>
<dbReference type="PANTHER" id="PTHR24092:SF180">
    <property type="entry name" value="PHOSPHOLIPID-TRANSPORTING ATPASE DNF1-RELATED"/>
    <property type="match status" value="1"/>
</dbReference>
<evidence type="ECO:0000259" key="5">
    <source>
        <dbReference type="Pfam" id="PF16209"/>
    </source>
</evidence>
<dbReference type="Pfam" id="PF16209">
    <property type="entry name" value="PhoLip_ATPase_N"/>
    <property type="match status" value="1"/>
</dbReference>
<sequence>RTNSDDPKDGKRPESRRRDSTASQTTPGVRRRVYVNQEIPTAELDEYGQPLVRYTSNKIQTAKYTVFSFLPKNLFEQFRGVANLYFLFLVILQMFPIFGATDPGLAVMPIGAIILITAVKDAVEDYKRHKSDEAVNKAKTKTLKGWKNVNEVDRQKTSRWQVLTHLLQYCLSCFGYISLFSDRRDSIDEAKAKAKARAKAHRSNLAANDHLEGNSGSLRNHALLGRNIFAKEPRKKKKPYRPGKIPHSVIRRTHPRTEGDLESSGGVPLETMYSNASAMSAGCVDEPCSASWCKTLWEDVKVGDLVYLENDEAVPADIIILSTSEPDGLCYVETQNLDGETNLKIRKALNATNELREPADCEKAQFYIESEPPHANLYSYNGVLRWSITNESDEESDDDFTSSGVAHTKTEAVTHNGILLRGHVLRNTRYVIGMVMFTGNETKIMLNSGRTPSKRSKMEKATNPH</sequence>
<dbReference type="EMBL" id="RBNJ01029669">
    <property type="protein sequence ID" value="RUS13501.1"/>
    <property type="molecule type" value="Genomic_DNA"/>
</dbReference>
<dbReference type="GO" id="GO:0140326">
    <property type="term" value="F:ATPase-coupled intramembrane lipid transporter activity"/>
    <property type="evidence" value="ECO:0007669"/>
    <property type="project" value="TreeGrafter"/>
</dbReference>
<feature type="domain" description="P-type ATPase N-terminal" evidence="5">
    <location>
        <begin position="51"/>
        <end position="104"/>
    </location>
</feature>
<feature type="non-terminal residue" evidence="6">
    <location>
        <position position="465"/>
    </location>
</feature>
<organism evidence="6 7">
    <name type="scientific">Jimgerdemannia flammicorona</name>
    <dbReference type="NCBI Taxonomy" id="994334"/>
    <lineage>
        <taxon>Eukaryota</taxon>
        <taxon>Fungi</taxon>
        <taxon>Fungi incertae sedis</taxon>
        <taxon>Mucoromycota</taxon>
        <taxon>Mucoromycotina</taxon>
        <taxon>Endogonomycetes</taxon>
        <taxon>Endogonales</taxon>
        <taxon>Endogonaceae</taxon>
        <taxon>Jimgerdemannia</taxon>
    </lineage>
</organism>
<dbReference type="AlphaFoldDB" id="A0A433P7J2"/>
<feature type="region of interest" description="Disordered" evidence="3">
    <location>
        <begin position="446"/>
        <end position="465"/>
    </location>
</feature>
<dbReference type="InterPro" id="IPR008250">
    <property type="entry name" value="ATPase_P-typ_transduc_dom_A_sf"/>
</dbReference>
<dbReference type="GO" id="GO:0012505">
    <property type="term" value="C:endomembrane system"/>
    <property type="evidence" value="ECO:0007669"/>
    <property type="project" value="UniProtKB-SubCell"/>
</dbReference>
<comment type="subcellular location">
    <subcellularLocation>
        <location evidence="1">Endomembrane system</location>
    </subcellularLocation>
</comment>
<evidence type="ECO:0000256" key="1">
    <source>
        <dbReference type="ARBA" id="ARBA00004308"/>
    </source>
</evidence>
<dbReference type="InterPro" id="IPR032631">
    <property type="entry name" value="P-type_ATPase_N"/>
</dbReference>
<dbReference type="InterPro" id="IPR023298">
    <property type="entry name" value="ATPase_P-typ_TM_dom_sf"/>
</dbReference>
<evidence type="ECO:0000313" key="6">
    <source>
        <dbReference type="EMBL" id="RUS13501.1"/>
    </source>
</evidence>
<comment type="caution">
    <text evidence="6">The sequence shown here is derived from an EMBL/GenBank/DDBJ whole genome shotgun (WGS) entry which is preliminary data.</text>
</comment>
<dbReference type="SUPFAM" id="SSF81665">
    <property type="entry name" value="Calcium ATPase, transmembrane domain M"/>
    <property type="match status" value="1"/>
</dbReference>
<feature type="region of interest" description="Disordered" evidence="3">
    <location>
        <begin position="1"/>
        <end position="28"/>
    </location>
</feature>
<keyword evidence="4" id="KW-0812">Transmembrane</keyword>
<accession>A0A433P7J2</accession>
<keyword evidence="4" id="KW-1133">Transmembrane helix</keyword>
<keyword evidence="4" id="KW-0472">Membrane</keyword>
<keyword evidence="7" id="KW-1185">Reference proteome</keyword>
<dbReference type="Gene3D" id="2.70.150.10">
    <property type="entry name" value="Calcium-transporting ATPase, cytoplasmic transduction domain A"/>
    <property type="match status" value="1"/>
</dbReference>
<keyword evidence="2" id="KW-0813">Transport</keyword>
<dbReference type="Proteomes" id="UP000274822">
    <property type="component" value="Unassembled WGS sequence"/>
</dbReference>
<gene>
    <name evidence="6" type="ORF">BC938DRAFT_477820</name>
</gene>
<evidence type="ECO:0000256" key="3">
    <source>
        <dbReference type="SAM" id="MobiDB-lite"/>
    </source>
</evidence>
<feature type="transmembrane region" description="Helical" evidence="4">
    <location>
        <begin position="80"/>
        <end position="98"/>
    </location>
</feature>
<evidence type="ECO:0000256" key="2">
    <source>
        <dbReference type="ARBA" id="ARBA00022448"/>
    </source>
</evidence>
<dbReference type="SUPFAM" id="SSF81653">
    <property type="entry name" value="Calcium ATPase, transduction domain A"/>
    <property type="match status" value="1"/>
</dbReference>
<proteinExistence type="predicted"/>
<dbReference type="GO" id="GO:0045332">
    <property type="term" value="P:phospholipid translocation"/>
    <property type="evidence" value="ECO:0007669"/>
    <property type="project" value="TreeGrafter"/>
</dbReference>
<reference evidence="6 7" key="1">
    <citation type="journal article" date="2018" name="New Phytol.">
        <title>Phylogenomics of Endogonaceae and evolution of mycorrhizas within Mucoromycota.</title>
        <authorList>
            <person name="Chang Y."/>
            <person name="Desiro A."/>
            <person name="Na H."/>
            <person name="Sandor L."/>
            <person name="Lipzen A."/>
            <person name="Clum A."/>
            <person name="Barry K."/>
            <person name="Grigoriev I.V."/>
            <person name="Martin F.M."/>
            <person name="Stajich J.E."/>
            <person name="Smith M.E."/>
            <person name="Bonito G."/>
            <person name="Spatafora J.W."/>
        </authorList>
    </citation>
    <scope>NUCLEOTIDE SEQUENCE [LARGE SCALE GENOMIC DNA]</scope>
    <source>
        <strain evidence="6 7">AD002</strain>
    </source>
</reference>
<name>A0A433P7J2_9FUNG</name>
<feature type="compositionally biased region" description="Basic and acidic residues" evidence="3">
    <location>
        <begin position="456"/>
        <end position="465"/>
    </location>
</feature>
<dbReference type="PANTHER" id="PTHR24092">
    <property type="entry name" value="PROBABLE PHOSPHOLIPID-TRANSPORTING ATPASE"/>
    <property type="match status" value="1"/>
</dbReference>
<evidence type="ECO:0000256" key="4">
    <source>
        <dbReference type="SAM" id="Phobius"/>
    </source>
</evidence>
<feature type="compositionally biased region" description="Basic and acidic residues" evidence="3">
    <location>
        <begin position="1"/>
        <end position="20"/>
    </location>
</feature>
<protein>
    <recommendedName>
        <fullName evidence="5">P-type ATPase N-terminal domain-containing protein</fullName>
    </recommendedName>
</protein>